<accession>A0AAE0AI07</accession>
<protein>
    <submittedName>
        <fullName evidence="2">Uncharacterized protein</fullName>
    </submittedName>
</protein>
<sequence>MLEITRTFERNTDDQLNNLTHSDKPTSTTSAEDITFRPRKSILLLWKHLTPLTILKTGPTKLSSSSAVYEPDVAPGGCLPKTEGQNGHNEDGHMSSASNDLLACEDEAQKKSDNISYLCAVIACL</sequence>
<feature type="compositionally biased region" description="Polar residues" evidence="1">
    <location>
        <begin position="14"/>
        <end position="31"/>
    </location>
</feature>
<comment type="caution">
    <text evidence="2">The sequence shown here is derived from an EMBL/GenBank/DDBJ whole genome shotgun (WGS) entry which is preliminary data.</text>
</comment>
<evidence type="ECO:0000313" key="3">
    <source>
        <dbReference type="Proteomes" id="UP001281410"/>
    </source>
</evidence>
<dbReference type="AlphaFoldDB" id="A0AAE0AI07"/>
<gene>
    <name evidence="2" type="ORF">Dsin_011714</name>
</gene>
<feature type="region of interest" description="Disordered" evidence="1">
    <location>
        <begin position="74"/>
        <end position="96"/>
    </location>
</feature>
<feature type="compositionally biased region" description="Basic and acidic residues" evidence="1">
    <location>
        <begin position="1"/>
        <end position="13"/>
    </location>
</feature>
<reference evidence="2" key="1">
    <citation type="journal article" date="2023" name="Plant J.">
        <title>Genome sequences and population genomics provide insights into the demographic history, inbreeding, and mutation load of two 'living fossil' tree species of Dipteronia.</title>
        <authorList>
            <person name="Feng Y."/>
            <person name="Comes H.P."/>
            <person name="Chen J."/>
            <person name="Zhu S."/>
            <person name="Lu R."/>
            <person name="Zhang X."/>
            <person name="Li P."/>
            <person name="Qiu J."/>
            <person name="Olsen K.M."/>
            <person name="Qiu Y."/>
        </authorList>
    </citation>
    <scope>NUCLEOTIDE SEQUENCE</scope>
    <source>
        <strain evidence="2">NBL</strain>
    </source>
</reference>
<evidence type="ECO:0000313" key="2">
    <source>
        <dbReference type="EMBL" id="KAK3217744.1"/>
    </source>
</evidence>
<dbReference type="EMBL" id="JANJYJ010000004">
    <property type="protein sequence ID" value="KAK3217744.1"/>
    <property type="molecule type" value="Genomic_DNA"/>
</dbReference>
<evidence type="ECO:0000256" key="1">
    <source>
        <dbReference type="SAM" id="MobiDB-lite"/>
    </source>
</evidence>
<feature type="region of interest" description="Disordered" evidence="1">
    <location>
        <begin position="1"/>
        <end position="31"/>
    </location>
</feature>
<organism evidence="2 3">
    <name type="scientific">Dipteronia sinensis</name>
    <dbReference type="NCBI Taxonomy" id="43782"/>
    <lineage>
        <taxon>Eukaryota</taxon>
        <taxon>Viridiplantae</taxon>
        <taxon>Streptophyta</taxon>
        <taxon>Embryophyta</taxon>
        <taxon>Tracheophyta</taxon>
        <taxon>Spermatophyta</taxon>
        <taxon>Magnoliopsida</taxon>
        <taxon>eudicotyledons</taxon>
        <taxon>Gunneridae</taxon>
        <taxon>Pentapetalae</taxon>
        <taxon>rosids</taxon>
        <taxon>malvids</taxon>
        <taxon>Sapindales</taxon>
        <taxon>Sapindaceae</taxon>
        <taxon>Hippocastanoideae</taxon>
        <taxon>Acereae</taxon>
        <taxon>Dipteronia</taxon>
    </lineage>
</organism>
<name>A0AAE0AI07_9ROSI</name>
<keyword evidence="3" id="KW-1185">Reference proteome</keyword>
<dbReference type="Proteomes" id="UP001281410">
    <property type="component" value="Unassembled WGS sequence"/>
</dbReference>
<proteinExistence type="predicted"/>